<evidence type="ECO:0000256" key="4">
    <source>
        <dbReference type="ARBA" id="ARBA00023054"/>
    </source>
</evidence>
<dbReference type="AlphaFoldDB" id="A0A4Y7JI65"/>
<proteinExistence type="predicted"/>
<protein>
    <submittedName>
        <fullName evidence="7">Uncharacterized protein</fullName>
    </submittedName>
</protein>
<evidence type="ECO:0000256" key="6">
    <source>
        <dbReference type="SAM" id="MobiDB-lite"/>
    </source>
</evidence>
<evidence type="ECO:0000256" key="1">
    <source>
        <dbReference type="ARBA" id="ARBA00022701"/>
    </source>
</evidence>
<dbReference type="Gramene" id="RZC59730">
    <property type="protein sequence ID" value="RZC59730"/>
    <property type="gene ID" value="C5167_007045"/>
</dbReference>
<organism evidence="7 8">
    <name type="scientific">Papaver somniferum</name>
    <name type="common">Opium poppy</name>
    <dbReference type="NCBI Taxonomy" id="3469"/>
    <lineage>
        <taxon>Eukaryota</taxon>
        <taxon>Viridiplantae</taxon>
        <taxon>Streptophyta</taxon>
        <taxon>Embryophyta</taxon>
        <taxon>Tracheophyta</taxon>
        <taxon>Spermatophyta</taxon>
        <taxon>Magnoliopsida</taxon>
        <taxon>Ranunculales</taxon>
        <taxon>Papaveraceae</taxon>
        <taxon>Papaveroideae</taxon>
        <taxon>Papaver</taxon>
    </lineage>
</organism>
<evidence type="ECO:0000313" key="8">
    <source>
        <dbReference type="Proteomes" id="UP000316621"/>
    </source>
</evidence>
<keyword evidence="3" id="KW-0067">ATP-binding</keyword>
<evidence type="ECO:0000256" key="3">
    <source>
        <dbReference type="ARBA" id="ARBA00022840"/>
    </source>
</evidence>
<evidence type="ECO:0000313" key="7">
    <source>
        <dbReference type="EMBL" id="RZC59730.1"/>
    </source>
</evidence>
<dbReference type="PANTHER" id="PTHR37739">
    <property type="entry name" value="KINESIN-LIKE PROTEIN KIN-12D"/>
    <property type="match status" value="1"/>
</dbReference>
<dbReference type="PANTHER" id="PTHR37739:SF8">
    <property type="entry name" value="KINESIN-LIKE PROTEIN KIN-12D"/>
    <property type="match status" value="1"/>
</dbReference>
<dbReference type="InterPro" id="IPR044986">
    <property type="entry name" value="KIF15/KIN-12"/>
</dbReference>
<dbReference type="GO" id="GO:0005524">
    <property type="term" value="F:ATP binding"/>
    <property type="evidence" value="ECO:0007669"/>
    <property type="project" value="UniProtKB-KW"/>
</dbReference>
<evidence type="ECO:0000256" key="2">
    <source>
        <dbReference type="ARBA" id="ARBA00022741"/>
    </source>
</evidence>
<reference evidence="7 8" key="1">
    <citation type="journal article" date="2018" name="Science">
        <title>The opium poppy genome and morphinan production.</title>
        <authorList>
            <person name="Guo L."/>
            <person name="Winzer T."/>
            <person name="Yang X."/>
            <person name="Li Y."/>
            <person name="Ning Z."/>
            <person name="He Z."/>
            <person name="Teodor R."/>
            <person name="Lu Y."/>
            <person name="Bowser T.A."/>
            <person name="Graham I.A."/>
            <person name="Ye K."/>
        </authorList>
    </citation>
    <scope>NUCLEOTIDE SEQUENCE [LARGE SCALE GENOMIC DNA]</scope>
    <source>
        <strain evidence="8">cv. HN1</strain>
        <tissue evidence="7">Leaves</tissue>
    </source>
</reference>
<sequence>MHPGFGSPCENRERSRVINGQTSIEELQALSPKQQKEVSMLNARLAAAESMTHDVIGDLLAMQPARGSEVEEAQKQTKESIAGARNYEFEEANDTSDLLEERQRKTASQGMVMRNLARG</sequence>
<keyword evidence="8" id="KW-1185">Reference proteome</keyword>
<evidence type="ECO:0000256" key="5">
    <source>
        <dbReference type="ARBA" id="ARBA00023175"/>
    </source>
</evidence>
<dbReference type="GO" id="GO:0005874">
    <property type="term" value="C:microtubule"/>
    <property type="evidence" value="ECO:0007669"/>
    <property type="project" value="UniProtKB-KW"/>
</dbReference>
<keyword evidence="4" id="KW-0175">Coiled coil</keyword>
<dbReference type="Proteomes" id="UP000316621">
    <property type="component" value="Chromosome 4"/>
</dbReference>
<feature type="region of interest" description="Disordered" evidence="6">
    <location>
        <begin position="92"/>
        <end position="119"/>
    </location>
</feature>
<accession>A0A4Y7JI65</accession>
<keyword evidence="2" id="KW-0547">Nucleotide-binding</keyword>
<dbReference type="EMBL" id="CM010718">
    <property type="protein sequence ID" value="RZC59730.1"/>
    <property type="molecule type" value="Genomic_DNA"/>
</dbReference>
<name>A0A4Y7JI65_PAPSO</name>
<keyword evidence="1" id="KW-0493">Microtubule</keyword>
<keyword evidence="5" id="KW-0505">Motor protein</keyword>
<gene>
    <name evidence="7" type="ORF">C5167_007045</name>
</gene>
<dbReference type="STRING" id="3469.A0A4Y7JI65"/>